<dbReference type="OrthoDB" id="9811262at2"/>
<keyword evidence="2 8" id="KW-0645">Protease</keyword>
<dbReference type="Pfam" id="PF01223">
    <property type="entry name" value="Endonuclease_NS"/>
    <property type="match status" value="1"/>
</dbReference>
<dbReference type="InterPro" id="IPR001604">
    <property type="entry name" value="Endo_G_ENPP1-like_dom"/>
</dbReference>
<dbReference type="SMART" id="SM00892">
    <property type="entry name" value="Endonuclease_NS"/>
    <property type="match status" value="1"/>
</dbReference>
<dbReference type="GO" id="GO:0046872">
    <property type="term" value="F:metal ion binding"/>
    <property type="evidence" value="ECO:0007669"/>
    <property type="project" value="UniProtKB-KW"/>
</dbReference>
<evidence type="ECO:0000256" key="4">
    <source>
        <dbReference type="ARBA" id="ARBA00022801"/>
    </source>
</evidence>
<evidence type="ECO:0000259" key="10">
    <source>
        <dbReference type="SMART" id="SM00892"/>
    </source>
</evidence>
<organism evidence="11 12">
    <name type="scientific">Pseudomonas fluorescens</name>
    <dbReference type="NCBI Taxonomy" id="294"/>
    <lineage>
        <taxon>Bacteria</taxon>
        <taxon>Pseudomonadati</taxon>
        <taxon>Pseudomonadota</taxon>
        <taxon>Gammaproteobacteria</taxon>
        <taxon>Pseudomonadales</taxon>
        <taxon>Pseudomonadaceae</taxon>
        <taxon>Pseudomonas</taxon>
    </lineage>
</organism>
<evidence type="ECO:0000256" key="8">
    <source>
        <dbReference type="RuleBase" id="RU004296"/>
    </source>
</evidence>
<dbReference type="SUPFAM" id="SSF54060">
    <property type="entry name" value="His-Me finger endonucleases"/>
    <property type="match status" value="1"/>
</dbReference>
<evidence type="ECO:0000256" key="1">
    <source>
        <dbReference type="ARBA" id="ARBA00008764"/>
    </source>
</evidence>
<dbReference type="InterPro" id="IPR009003">
    <property type="entry name" value="Peptidase_S1_PA"/>
</dbReference>
<keyword evidence="3" id="KW-0732">Signal</keyword>
<name>A0A5E7EWZ3_PSEFL</name>
<dbReference type="InterPro" id="IPR040255">
    <property type="entry name" value="Non-specific_endonuclease"/>
</dbReference>
<dbReference type="Proteomes" id="UP000379480">
    <property type="component" value="Unassembled WGS sequence"/>
</dbReference>
<feature type="active site" description="Proton acceptor" evidence="6">
    <location>
        <position position="542"/>
    </location>
</feature>
<feature type="domain" description="DNA/RNA non-specific endonuclease/pyrophosphatase/phosphodiesterase" evidence="10">
    <location>
        <begin position="461"/>
        <end position="691"/>
    </location>
</feature>
<evidence type="ECO:0000256" key="5">
    <source>
        <dbReference type="ARBA" id="ARBA00022825"/>
    </source>
</evidence>
<dbReference type="Gene3D" id="2.40.10.10">
    <property type="entry name" value="Trypsin-like serine proteases"/>
    <property type="match status" value="2"/>
</dbReference>
<feature type="binding site" evidence="7">
    <location>
        <position position="579"/>
    </location>
    <ligand>
        <name>Mg(2+)</name>
        <dbReference type="ChEBI" id="CHEBI:18420"/>
        <note>catalytic</note>
    </ligand>
</feature>
<dbReference type="RefSeq" id="WP_150806329.1">
    <property type="nucleotide sequence ID" value="NZ_CABVHY010000030.1"/>
</dbReference>
<dbReference type="InterPro" id="IPR008256">
    <property type="entry name" value="Peptidase_S1B"/>
</dbReference>
<dbReference type="Pfam" id="PF13365">
    <property type="entry name" value="Trypsin_2"/>
    <property type="match status" value="1"/>
</dbReference>
<dbReference type="GO" id="GO:0008236">
    <property type="term" value="F:serine-type peptidase activity"/>
    <property type="evidence" value="ECO:0007669"/>
    <property type="project" value="UniProtKB-KW"/>
</dbReference>
<dbReference type="GO" id="GO:0003676">
    <property type="term" value="F:nucleic acid binding"/>
    <property type="evidence" value="ECO:0007669"/>
    <property type="project" value="InterPro"/>
</dbReference>
<keyword evidence="5 8" id="KW-0720">Serine protease</keyword>
<accession>A0A5E7EWZ3</accession>
<dbReference type="GO" id="GO:0006508">
    <property type="term" value="P:proteolysis"/>
    <property type="evidence" value="ECO:0007669"/>
    <property type="project" value="UniProtKB-KW"/>
</dbReference>
<evidence type="ECO:0000313" key="12">
    <source>
        <dbReference type="Proteomes" id="UP000379480"/>
    </source>
</evidence>
<dbReference type="EC" id="3.4.21.-" evidence="8"/>
<dbReference type="SMART" id="SM00477">
    <property type="entry name" value="NUC"/>
    <property type="match status" value="1"/>
</dbReference>
<dbReference type="EMBL" id="CABVHY010000030">
    <property type="protein sequence ID" value="VVO31681.1"/>
    <property type="molecule type" value="Genomic_DNA"/>
</dbReference>
<keyword evidence="7" id="KW-0479">Metal-binding</keyword>
<dbReference type="InterPro" id="IPR020821">
    <property type="entry name" value="ENPP1-3/EXOG-like_nuc-like"/>
</dbReference>
<evidence type="ECO:0000256" key="6">
    <source>
        <dbReference type="PIRSR" id="PIRSR640255-1"/>
    </source>
</evidence>
<dbReference type="AlphaFoldDB" id="A0A5E7EWZ3"/>
<dbReference type="GO" id="GO:0004519">
    <property type="term" value="F:endonuclease activity"/>
    <property type="evidence" value="ECO:0007669"/>
    <property type="project" value="TreeGrafter"/>
</dbReference>
<evidence type="ECO:0000256" key="7">
    <source>
        <dbReference type="PIRSR" id="PIRSR640255-2"/>
    </source>
</evidence>
<gene>
    <name evidence="11" type="ORF">PS723_05043</name>
</gene>
<keyword evidence="4 8" id="KW-0378">Hydrolase</keyword>
<protein>
    <recommendedName>
        <fullName evidence="8">Serine protease</fullName>
        <ecNumber evidence="8">3.4.21.-</ecNumber>
    </recommendedName>
</protein>
<dbReference type="PRINTS" id="PR00839">
    <property type="entry name" value="V8PROTEASE"/>
</dbReference>
<sequence>MSLVRQYQLDLSAQRAALVGIGDGSAQPLIPAPGLARQASPYRLGVRRAFLSAGGARPTQVEQERILGANDLVDEFYFDRALLAGMPICRILVRSDDGRTQGYGTGFMVSPRLLLTNEHVFGSAEEAAPSLAEFNYRLGVAGDPEPSHQFRLRPDQYFFCNVELDYALVAVEAESVKGGAVLSNFGYHRLMPTSGKAIEGEWLTIVQHPGGAPRQWAIRENRCTNDSLPDVLWYRSDTAPGSSGAAVLNDSFQVVALHHSGVPRKDSAGRYLLRDGRAVDSLDGIDDSLVEWEANEGIRVSSICAHIDQAATENLGYLAEFRAAREGGDVLSTAYQAARTGQESAPKITPTATAGSQGSRIEIGTLVLELGGPFARLAANLGLGTSASQTPPAVPLQPPTQLPTKIFAAGLQEAMREPIVDRDYSTRTGFDTQFLGLETPLLTVKDPEQIAPSKTGETVIPYEHFSLVLHRHRRLALFTACNVDGQNSARRPEPGHKYTRDELTGLREGDSEKWFLDPRVEERFQIPDRFYSKDNGAFDKGHIVRREDVCWGSSFAQIQRANGDTFHVTNCSPQLGNFNRSGKKGIWGQLENFIGAQADLERFCIFSGPVLSGDDEVFPGTERVQIPSRFWKVICAVKDAKLQVFAFVLEQDLSSLPKEFILTPEWKARQKSLREVEDLIGLLSFPQVYHDADQV</sequence>
<evidence type="ECO:0000259" key="9">
    <source>
        <dbReference type="SMART" id="SM00477"/>
    </source>
</evidence>
<comment type="similarity">
    <text evidence="1 8">Belongs to the peptidase S1B family.</text>
</comment>
<reference evidence="11 12" key="1">
    <citation type="submission" date="2019-09" db="EMBL/GenBank/DDBJ databases">
        <authorList>
            <person name="Chandra G."/>
            <person name="Truman W A."/>
        </authorList>
    </citation>
    <scope>NUCLEOTIDE SEQUENCE [LARGE SCALE GENOMIC DNA]</scope>
    <source>
        <strain evidence="11">PS723</strain>
    </source>
</reference>
<dbReference type="InterPro" id="IPR043504">
    <property type="entry name" value="Peptidase_S1_PA_chymotrypsin"/>
</dbReference>
<proteinExistence type="inferred from homology"/>
<evidence type="ECO:0000256" key="3">
    <source>
        <dbReference type="ARBA" id="ARBA00022729"/>
    </source>
</evidence>
<evidence type="ECO:0000256" key="2">
    <source>
        <dbReference type="ARBA" id="ARBA00022670"/>
    </source>
</evidence>
<dbReference type="Gene3D" id="3.40.570.10">
    <property type="entry name" value="Extracellular Endonuclease, subunit A"/>
    <property type="match status" value="1"/>
</dbReference>
<feature type="domain" description="ENPP1-3/EXOG-like endonuclease/phosphodiesterase" evidence="9">
    <location>
        <begin position="462"/>
        <end position="691"/>
    </location>
</feature>
<dbReference type="SUPFAM" id="SSF50494">
    <property type="entry name" value="Trypsin-like serine proteases"/>
    <property type="match status" value="1"/>
</dbReference>
<evidence type="ECO:0000313" key="11">
    <source>
        <dbReference type="EMBL" id="VVO31681.1"/>
    </source>
</evidence>
<dbReference type="InterPro" id="IPR044925">
    <property type="entry name" value="His-Me_finger_sf"/>
</dbReference>
<dbReference type="PANTHER" id="PTHR13966">
    <property type="entry name" value="ENDONUCLEASE RELATED"/>
    <property type="match status" value="1"/>
</dbReference>
<dbReference type="PANTHER" id="PTHR13966:SF5">
    <property type="entry name" value="ENDONUCLEASE G, MITOCHONDRIAL"/>
    <property type="match status" value="1"/>
</dbReference>
<dbReference type="InterPro" id="IPR044929">
    <property type="entry name" value="DNA/RNA_non-sp_Endonuclease_sf"/>
</dbReference>